<evidence type="ECO:0000256" key="4">
    <source>
        <dbReference type="SAM" id="MobiDB-lite"/>
    </source>
</evidence>
<dbReference type="InterPro" id="IPR036770">
    <property type="entry name" value="Ankyrin_rpt-contain_sf"/>
</dbReference>
<gene>
    <name evidence="5" type="ORF">AAHA92_26033</name>
</gene>
<reference evidence="5 6" key="1">
    <citation type="submission" date="2024-06" db="EMBL/GenBank/DDBJ databases">
        <title>A chromosome level genome sequence of Diviner's sage (Salvia divinorum).</title>
        <authorList>
            <person name="Ford S.A."/>
            <person name="Ro D.-K."/>
            <person name="Ness R.W."/>
            <person name="Phillips M.A."/>
        </authorList>
    </citation>
    <scope>NUCLEOTIDE SEQUENCE [LARGE SCALE GENOMIC DNA]</scope>
    <source>
        <strain evidence="5">SAF-2024a</strain>
        <tissue evidence="5">Leaf</tissue>
    </source>
</reference>
<dbReference type="Proteomes" id="UP001567538">
    <property type="component" value="Unassembled WGS sequence"/>
</dbReference>
<dbReference type="PANTHER" id="PTHR24186">
    <property type="entry name" value="PROTEIN PHOSPHATASE 1 REGULATORY SUBUNIT"/>
    <property type="match status" value="1"/>
</dbReference>
<feature type="compositionally biased region" description="Basic residues" evidence="4">
    <location>
        <begin position="207"/>
        <end position="218"/>
    </location>
</feature>
<proteinExistence type="predicted"/>
<comment type="caution">
    <text evidence="5">The sequence shown here is derived from an EMBL/GenBank/DDBJ whole genome shotgun (WGS) entry which is preliminary data.</text>
</comment>
<dbReference type="SMART" id="SM00248">
    <property type="entry name" value="ANK"/>
    <property type="match status" value="4"/>
</dbReference>
<sequence length="218" mass="24667">MVSEEVGKKLYKAASKGEVETLLELVEEDPYLVHGFSFPCSRNLLHIAAMHGQTAVVEKLLRINPRLARSSDSRKSFPLHIAVDEGDFEITKRLLLAAPEVCWWRDNQGMNPIHVAAVKGHVETLKVLVEKLGDLVFAKDGDGETLLHLAVRSNQLEIIRYLVESKRIKKLATNSTGETALDIMRAFETQPRWRSRRRSAPREACGRKTRHHTARAEQ</sequence>
<evidence type="ECO:0000313" key="6">
    <source>
        <dbReference type="Proteomes" id="UP001567538"/>
    </source>
</evidence>
<dbReference type="PROSITE" id="PS50297">
    <property type="entry name" value="ANK_REP_REGION"/>
    <property type="match status" value="2"/>
</dbReference>
<evidence type="ECO:0000313" key="5">
    <source>
        <dbReference type="EMBL" id="KAL1541863.1"/>
    </source>
</evidence>
<feature type="repeat" description="ANK" evidence="3">
    <location>
        <begin position="108"/>
        <end position="140"/>
    </location>
</feature>
<accession>A0ABD1GFP5</accession>
<evidence type="ECO:0000256" key="3">
    <source>
        <dbReference type="PROSITE-ProRule" id="PRU00023"/>
    </source>
</evidence>
<dbReference type="InterPro" id="IPR002110">
    <property type="entry name" value="Ankyrin_rpt"/>
</dbReference>
<name>A0ABD1GFP5_SALDI</name>
<evidence type="ECO:0000256" key="2">
    <source>
        <dbReference type="ARBA" id="ARBA00023043"/>
    </source>
</evidence>
<keyword evidence="6" id="KW-1185">Reference proteome</keyword>
<dbReference type="Gene3D" id="1.25.40.20">
    <property type="entry name" value="Ankyrin repeat-containing domain"/>
    <property type="match status" value="1"/>
</dbReference>
<keyword evidence="1" id="KW-0677">Repeat</keyword>
<protein>
    <submittedName>
        <fullName evidence="5">Ankyrin repeat-containing protein-like protein</fullName>
    </submittedName>
</protein>
<dbReference type="AlphaFoldDB" id="A0ABD1GFP5"/>
<dbReference type="Pfam" id="PF12796">
    <property type="entry name" value="Ank_2"/>
    <property type="match status" value="1"/>
</dbReference>
<dbReference type="PROSITE" id="PS50088">
    <property type="entry name" value="ANK_REPEAT"/>
    <property type="match status" value="2"/>
</dbReference>
<dbReference type="SUPFAM" id="SSF48403">
    <property type="entry name" value="Ankyrin repeat"/>
    <property type="match status" value="1"/>
</dbReference>
<dbReference type="PANTHER" id="PTHR24186:SF38">
    <property type="entry name" value="ANKYRIN REPEAT FAMILY PROTEIN"/>
    <property type="match status" value="1"/>
</dbReference>
<keyword evidence="2 3" id="KW-0040">ANK repeat</keyword>
<evidence type="ECO:0000256" key="1">
    <source>
        <dbReference type="ARBA" id="ARBA00022737"/>
    </source>
</evidence>
<feature type="region of interest" description="Disordered" evidence="4">
    <location>
        <begin position="192"/>
        <end position="218"/>
    </location>
</feature>
<organism evidence="5 6">
    <name type="scientific">Salvia divinorum</name>
    <name type="common">Maria pastora</name>
    <name type="synonym">Diviner's sage</name>
    <dbReference type="NCBI Taxonomy" id="28513"/>
    <lineage>
        <taxon>Eukaryota</taxon>
        <taxon>Viridiplantae</taxon>
        <taxon>Streptophyta</taxon>
        <taxon>Embryophyta</taxon>
        <taxon>Tracheophyta</taxon>
        <taxon>Spermatophyta</taxon>
        <taxon>Magnoliopsida</taxon>
        <taxon>eudicotyledons</taxon>
        <taxon>Gunneridae</taxon>
        <taxon>Pentapetalae</taxon>
        <taxon>asterids</taxon>
        <taxon>lamiids</taxon>
        <taxon>Lamiales</taxon>
        <taxon>Lamiaceae</taxon>
        <taxon>Nepetoideae</taxon>
        <taxon>Mentheae</taxon>
        <taxon>Salviinae</taxon>
        <taxon>Salvia</taxon>
        <taxon>Salvia subgen. Calosphace</taxon>
    </lineage>
</organism>
<feature type="repeat" description="ANK" evidence="3">
    <location>
        <begin position="142"/>
        <end position="164"/>
    </location>
</feature>
<dbReference type="EMBL" id="JBEAFC010000009">
    <property type="protein sequence ID" value="KAL1541863.1"/>
    <property type="molecule type" value="Genomic_DNA"/>
</dbReference>